<dbReference type="GO" id="GO:0003676">
    <property type="term" value="F:nucleic acid binding"/>
    <property type="evidence" value="ECO:0007669"/>
    <property type="project" value="InterPro"/>
</dbReference>
<reference evidence="2" key="1">
    <citation type="submission" date="2021-02" db="EMBL/GenBank/DDBJ databases">
        <authorList>
            <person name="Syme A R."/>
            <person name="Syme A R."/>
            <person name="Moolhuijzen P."/>
        </authorList>
    </citation>
    <scope>NUCLEOTIDE SEQUENCE</scope>
    <source>
        <strain evidence="2">W1-1</strain>
    </source>
</reference>
<sequence length="374" mass="42347">MAKGRRYPLTSGVMREVQPGIGSFRDDKAPPDVRTYLVRVERTLEEVLFRLRFNDIKKRNLPPPYKIRYRLAADADLILVKQLGRPGIIERLRTAGAPFDLIRGCKWDIPHKTLHLQLAKAQDEELVLKRVEDIGVILGLSRDCGYIPEAYCVHVFGMEWERQSNQKPTVEELKAWGKENGNITICSAYWTYNKLIFVFEKRSDAQKMIWQDQIFLSGTLGYSEAYDKRSTPMHCYNCGSPEHLRRGCSKRQCCLNCNVHGHYQWGCKADPLCPNCGGPHPAWAPQCVAAANIEMNAQCQQYRDRELAWSIRPDSNMPPPPPSLSAATPQVNAQVATSKQPKKKGGKKAKAAKSLEQPEDVPVKPKYNPLNGKC</sequence>
<dbReference type="InterPro" id="IPR036875">
    <property type="entry name" value="Znf_CCHC_sf"/>
</dbReference>
<dbReference type="SMART" id="SM00343">
    <property type="entry name" value="ZnF_C2HC"/>
    <property type="match status" value="2"/>
</dbReference>
<dbReference type="PROSITE" id="PS50158">
    <property type="entry name" value="ZF_CCHC"/>
    <property type="match status" value="1"/>
</dbReference>
<dbReference type="GO" id="GO:0008270">
    <property type="term" value="F:zinc ion binding"/>
    <property type="evidence" value="ECO:0007669"/>
    <property type="project" value="InterPro"/>
</dbReference>
<dbReference type="InterPro" id="IPR001878">
    <property type="entry name" value="Znf_CCHC"/>
</dbReference>
<dbReference type="EMBL" id="HG992979">
    <property type="protein sequence ID" value="CAE7020495.1"/>
    <property type="molecule type" value="Genomic_DNA"/>
</dbReference>
<evidence type="ECO:0000256" key="1">
    <source>
        <dbReference type="SAM" id="MobiDB-lite"/>
    </source>
</evidence>
<organism evidence="2 3">
    <name type="scientific">Pyrenophora teres f. teres</name>
    <dbReference type="NCBI Taxonomy" id="97479"/>
    <lineage>
        <taxon>Eukaryota</taxon>
        <taxon>Fungi</taxon>
        <taxon>Dikarya</taxon>
        <taxon>Ascomycota</taxon>
        <taxon>Pezizomycotina</taxon>
        <taxon>Dothideomycetes</taxon>
        <taxon>Pleosporomycetidae</taxon>
        <taxon>Pleosporales</taxon>
        <taxon>Pleosporineae</taxon>
        <taxon>Pleosporaceae</taxon>
        <taxon>Pyrenophora</taxon>
    </lineage>
</organism>
<feature type="compositionally biased region" description="Polar residues" evidence="1">
    <location>
        <begin position="325"/>
        <end position="339"/>
    </location>
</feature>
<name>A0A6S6VWL7_9PLEO</name>
<evidence type="ECO:0000313" key="3">
    <source>
        <dbReference type="Proteomes" id="UP000472372"/>
    </source>
</evidence>
<accession>A0A6S6VWL7</accession>
<dbReference type="Proteomes" id="UP000472372">
    <property type="component" value="Chromosome 3"/>
</dbReference>
<proteinExistence type="predicted"/>
<feature type="compositionally biased region" description="Basic residues" evidence="1">
    <location>
        <begin position="340"/>
        <end position="351"/>
    </location>
</feature>
<dbReference type="SUPFAM" id="SSF57756">
    <property type="entry name" value="Retrovirus zinc finger-like domains"/>
    <property type="match status" value="1"/>
</dbReference>
<gene>
    <name evidence="2" type="ORF">PTTW11_03076</name>
</gene>
<evidence type="ECO:0000313" key="2">
    <source>
        <dbReference type="EMBL" id="CAE7020495.1"/>
    </source>
</evidence>
<dbReference type="Gene3D" id="4.10.60.10">
    <property type="entry name" value="Zinc finger, CCHC-type"/>
    <property type="match status" value="1"/>
</dbReference>
<dbReference type="AlphaFoldDB" id="A0A6S6VWL7"/>
<feature type="region of interest" description="Disordered" evidence="1">
    <location>
        <begin position="311"/>
        <end position="374"/>
    </location>
</feature>
<protein>
    <submittedName>
        <fullName evidence="2">Uncharacterized protein</fullName>
    </submittedName>
</protein>